<dbReference type="InterPro" id="IPR036188">
    <property type="entry name" value="FAD/NAD-bd_sf"/>
</dbReference>
<comment type="caution">
    <text evidence="2">The sequence shown here is derived from an EMBL/GenBank/DDBJ whole genome shotgun (WGS) entry which is preliminary data.</text>
</comment>
<dbReference type="Pfam" id="PF01494">
    <property type="entry name" value="FAD_binding_3"/>
    <property type="match status" value="1"/>
</dbReference>
<dbReference type="RefSeq" id="WP_345149309.1">
    <property type="nucleotide sequence ID" value="NZ_BAABEO010000008.1"/>
</dbReference>
<keyword evidence="2" id="KW-0503">Monooxygenase</keyword>
<reference evidence="3" key="1">
    <citation type="journal article" date="2019" name="Int. J. Syst. Evol. Microbiol.">
        <title>The Global Catalogue of Microorganisms (GCM) 10K type strain sequencing project: providing services to taxonomists for standard genome sequencing and annotation.</title>
        <authorList>
            <consortium name="The Broad Institute Genomics Platform"/>
            <consortium name="The Broad Institute Genome Sequencing Center for Infectious Disease"/>
            <person name="Wu L."/>
            <person name="Ma J."/>
        </authorList>
    </citation>
    <scope>NUCLEOTIDE SEQUENCE [LARGE SCALE GENOMIC DNA]</scope>
    <source>
        <strain evidence="3">JCM 30742</strain>
    </source>
</reference>
<keyword evidence="3" id="KW-1185">Reference proteome</keyword>
<dbReference type="PANTHER" id="PTHR46865">
    <property type="entry name" value="OXIDOREDUCTASE-RELATED"/>
    <property type="match status" value="1"/>
</dbReference>
<protein>
    <submittedName>
        <fullName evidence="2">FAD-dependent monooxygenase</fullName>
    </submittedName>
</protein>
<dbReference type="InterPro" id="IPR002938">
    <property type="entry name" value="FAD-bd"/>
</dbReference>
<accession>A0ABP7C249</accession>
<dbReference type="GO" id="GO:0004497">
    <property type="term" value="F:monooxygenase activity"/>
    <property type="evidence" value="ECO:0007669"/>
    <property type="project" value="UniProtKB-KW"/>
</dbReference>
<dbReference type="SUPFAM" id="SSF51905">
    <property type="entry name" value="FAD/NAD(P)-binding domain"/>
    <property type="match status" value="1"/>
</dbReference>
<dbReference type="Proteomes" id="UP001500752">
    <property type="component" value="Unassembled WGS sequence"/>
</dbReference>
<dbReference type="PRINTS" id="PR00420">
    <property type="entry name" value="RNGMNOXGNASE"/>
</dbReference>
<sequence>MKAVVVGAGIAGLAAAGQLADRGWETTVLEQAPGPRTGGYMIDFFGPGFAAAEAMGALAELRRRGHVYGSVRYVDRSGRTTARLDVAALVRATGGRYFSILRPDIEAVLRDWLPAGVRLRQGAQVVAVEPGTLPGSGVDGAGTGSPAAALLAGGERIEADLLVGADGIHSAVRRGLFGPESAHLRLLGFHVASFIAEDPALAASLGNDVVLTDTLERQAGLYALPDGRVAVFAVEATDEPAVPGDARTALAERFGPLGWRIPEAVAHAGREIYYDVVAQSVVPRWSRGRCVLAGDAAFAVSLLAGQGASLALAGTRLLCNEVGDGSGLGTALAGYERRWRPTAEEQQRAGRRNAAFFVPPHRAGLWARRVALRLLGSGPLSGPALRWAFGKGAFGDGVAGDAPSGARHPRA</sequence>
<dbReference type="Gene3D" id="3.30.9.10">
    <property type="entry name" value="D-Amino Acid Oxidase, subunit A, domain 2"/>
    <property type="match status" value="1"/>
</dbReference>
<gene>
    <name evidence="2" type="ORF">GCM10023081_12630</name>
</gene>
<feature type="domain" description="FAD-binding" evidence="1">
    <location>
        <begin position="2"/>
        <end position="344"/>
    </location>
</feature>
<name>A0ABP7C249_9MICC</name>
<proteinExistence type="predicted"/>
<evidence type="ECO:0000313" key="2">
    <source>
        <dbReference type="EMBL" id="GAA3675704.1"/>
    </source>
</evidence>
<dbReference type="PANTHER" id="PTHR46865:SF8">
    <property type="entry name" value="POSSIBLE OXIDOREDUCTASE"/>
    <property type="match status" value="1"/>
</dbReference>
<dbReference type="InterPro" id="IPR051704">
    <property type="entry name" value="FAD_aromatic-hydroxylase"/>
</dbReference>
<keyword evidence="2" id="KW-0560">Oxidoreductase</keyword>
<dbReference type="Gene3D" id="3.50.50.60">
    <property type="entry name" value="FAD/NAD(P)-binding domain"/>
    <property type="match status" value="1"/>
</dbReference>
<organism evidence="2 3">
    <name type="scientific">Arthrobacter ginkgonis</name>
    <dbReference type="NCBI Taxonomy" id="1630594"/>
    <lineage>
        <taxon>Bacteria</taxon>
        <taxon>Bacillati</taxon>
        <taxon>Actinomycetota</taxon>
        <taxon>Actinomycetes</taxon>
        <taxon>Micrococcales</taxon>
        <taxon>Micrococcaceae</taxon>
        <taxon>Arthrobacter</taxon>
    </lineage>
</organism>
<evidence type="ECO:0000313" key="3">
    <source>
        <dbReference type="Proteomes" id="UP001500752"/>
    </source>
</evidence>
<evidence type="ECO:0000259" key="1">
    <source>
        <dbReference type="Pfam" id="PF01494"/>
    </source>
</evidence>
<dbReference type="EMBL" id="BAABEO010000008">
    <property type="protein sequence ID" value="GAA3675704.1"/>
    <property type="molecule type" value="Genomic_DNA"/>
</dbReference>